<feature type="compositionally biased region" description="Acidic residues" evidence="1">
    <location>
        <begin position="38"/>
        <end position="47"/>
    </location>
</feature>
<evidence type="ECO:0000313" key="2">
    <source>
        <dbReference type="EMBL" id="JAD44922.1"/>
    </source>
</evidence>
<dbReference type="EMBL" id="GBRH01252973">
    <property type="protein sequence ID" value="JAD44922.1"/>
    <property type="molecule type" value="Transcribed_RNA"/>
</dbReference>
<organism evidence="2">
    <name type="scientific">Arundo donax</name>
    <name type="common">Giant reed</name>
    <name type="synonym">Donax arundinaceus</name>
    <dbReference type="NCBI Taxonomy" id="35708"/>
    <lineage>
        <taxon>Eukaryota</taxon>
        <taxon>Viridiplantae</taxon>
        <taxon>Streptophyta</taxon>
        <taxon>Embryophyta</taxon>
        <taxon>Tracheophyta</taxon>
        <taxon>Spermatophyta</taxon>
        <taxon>Magnoliopsida</taxon>
        <taxon>Liliopsida</taxon>
        <taxon>Poales</taxon>
        <taxon>Poaceae</taxon>
        <taxon>PACMAD clade</taxon>
        <taxon>Arundinoideae</taxon>
        <taxon>Arundineae</taxon>
        <taxon>Arundo</taxon>
    </lineage>
</organism>
<reference evidence="2" key="2">
    <citation type="journal article" date="2015" name="Data Brief">
        <title>Shoot transcriptome of the giant reed, Arundo donax.</title>
        <authorList>
            <person name="Barrero R.A."/>
            <person name="Guerrero F.D."/>
            <person name="Moolhuijzen P."/>
            <person name="Goolsby J.A."/>
            <person name="Tidwell J."/>
            <person name="Bellgard S.E."/>
            <person name="Bellgard M.I."/>
        </authorList>
    </citation>
    <scope>NUCLEOTIDE SEQUENCE</scope>
    <source>
        <tissue evidence="2">Shoot tissue taken approximately 20 cm above the soil surface</tissue>
    </source>
</reference>
<dbReference type="AlphaFoldDB" id="A0A0A9KYB5"/>
<proteinExistence type="predicted"/>
<reference evidence="2" key="1">
    <citation type="submission" date="2014-09" db="EMBL/GenBank/DDBJ databases">
        <authorList>
            <person name="Magalhaes I.L.F."/>
            <person name="Oliveira U."/>
            <person name="Santos F.R."/>
            <person name="Vidigal T.H.D.A."/>
            <person name="Brescovit A.D."/>
            <person name="Santos A.J."/>
        </authorList>
    </citation>
    <scope>NUCLEOTIDE SEQUENCE</scope>
    <source>
        <tissue evidence="2">Shoot tissue taken approximately 20 cm above the soil surface</tissue>
    </source>
</reference>
<sequence>MVDRSRRGRYSAINISTAARRLLGLEVATSMNPMLADPGDDEEMERDEDQRRGRIGATPRLGVAAAHLLILPPDRIPVPSASVSHRTPVSYRGFARTS</sequence>
<accession>A0A0A9KYB5</accession>
<feature type="region of interest" description="Disordered" evidence="1">
    <location>
        <begin position="77"/>
        <end position="98"/>
    </location>
</feature>
<feature type="region of interest" description="Disordered" evidence="1">
    <location>
        <begin position="30"/>
        <end position="57"/>
    </location>
</feature>
<evidence type="ECO:0000256" key="1">
    <source>
        <dbReference type="SAM" id="MobiDB-lite"/>
    </source>
</evidence>
<protein>
    <submittedName>
        <fullName evidence="2">Uncharacterized protein</fullName>
    </submittedName>
</protein>
<name>A0A0A9KYB5_ARUDO</name>